<accession>A0A5C5WD00</accession>
<evidence type="ECO:0000256" key="1">
    <source>
        <dbReference type="SAM" id="MobiDB-lite"/>
    </source>
</evidence>
<dbReference type="AlphaFoldDB" id="A0A5C5WD00"/>
<dbReference type="Proteomes" id="UP000318995">
    <property type="component" value="Unassembled WGS sequence"/>
</dbReference>
<feature type="region of interest" description="Disordered" evidence="1">
    <location>
        <begin position="1"/>
        <end position="34"/>
    </location>
</feature>
<evidence type="ECO:0000313" key="2">
    <source>
        <dbReference type="EMBL" id="TWT48808.1"/>
    </source>
</evidence>
<keyword evidence="3" id="KW-1185">Reference proteome</keyword>
<sequence length="34" mass="3847">MRQKLPFQIGNPQPQSVSLRGFDRKPLGKSPQPL</sequence>
<protein>
    <submittedName>
        <fullName evidence="2">Uncharacterized protein</fullName>
    </submittedName>
</protein>
<comment type="caution">
    <text evidence="2">The sequence shown here is derived from an EMBL/GenBank/DDBJ whole genome shotgun (WGS) entry which is preliminary data.</text>
</comment>
<proteinExistence type="predicted"/>
<name>A0A5C5WD00_9BACT</name>
<gene>
    <name evidence="2" type="ORF">Pla111_05830</name>
</gene>
<evidence type="ECO:0000313" key="3">
    <source>
        <dbReference type="Proteomes" id="UP000318995"/>
    </source>
</evidence>
<organism evidence="2 3">
    <name type="scientific">Botrimarina hoheduenensis</name>
    <dbReference type="NCBI Taxonomy" id="2528000"/>
    <lineage>
        <taxon>Bacteria</taxon>
        <taxon>Pseudomonadati</taxon>
        <taxon>Planctomycetota</taxon>
        <taxon>Planctomycetia</taxon>
        <taxon>Pirellulales</taxon>
        <taxon>Lacipirellulaceae</taxon>
        <taxon>Botrimarina</taxon>
    </lineage>
</organism>
<dbReference type="EMBL" id="SJPH01000001">
    <property type="protein sequence ID" value="TWT48808.1"/>
    <property type="molecule type" value="Genomic_DNA"/>
</dbReference>
<reference evidence="2 3" key="1">
    <citation type="submission" date="2019-02" db="EMBL/GenBank/DDBJ databases">
        <title>Deep-cultivation of Planctomycetes and their phenomic and genomic characterization uncovers novel biology.</title>
        <authorList>
            <person name="Wiegand S."/>
            <person name="Jogler M."/>
            <person name="Boedeker C."/>
            <person name="Pinto D."/>
            <person name="Vollmers J."/>
            <person name="Rivas-Marin E."/>
            <person name="Kohn T."/>
            <person name="Peeters S.H."/>
            <person name="Heuer A."/>
            <person name="Rast P."/>
            <person name="Oberbeckmann S."/>
            <person name="Bunk B."/>
            <person name="Jeske O."/>
            <person name="Meyerdierks A."/>
            <person name="Storesund J.E."/>
            <person name="Kallscheuer N."/>
            <person name="Luecker S."/>
            <person name="Lage O.M."/>
            <person name="Pohl T."/>
            <person name="Merkel B.J."/>
            <person name="Hornburger P."/>
            <person name="Mueller R.-W."/>
            <person name="Bruemmer F."/>
            <person name="Labrenz M."/>
            <person name="Spormann A.M."/>
            <person name="Op Den Camp H."/>
            <person name="Overmann J."/>
            <person name="Amann R."/>
            <person name="Jetten M.S.M."/>
            <person name="Mascher T."/>
            <person name="Medema M.H."/>
            <person name="Devos D.P."/>
            <person name="Kaster A.-K."/>
            <person name="Ovreas L."/>
            <person name="Rohde M."/>
            <person name="Galperin M.Y."/>
            <person name="Jogler C."/>
        </authorList>
    </citation>
    <scope>NUCLEOTIDE SEQUENCE [LARGE SCALE GENOMIC DNA]</scope>
    <source>
        <strain evidence="2 3">Pla111</strain>
    </source>
</reference>